<dbReference type="InterPro" id="IPR025048">
    <property type="entry name" value="DUF3987"/>
</dbReference>
<sequence length="548" mass="59735">MNQREGMVGQRPPAIQDDMLRRFDPDDADWYIMQCAFDAGLDPHETVRSVRAAQATQHTGQGGSTGAVPIVAPAAAAGPAPALPTPAFGWPPGIAGEVARFVYQAAPRPVPEVAVAASLGLLAGICGRRWVAPGSSGLNLYIMLVARSAIGKEAMHKGIGTLVRAMCMKLPTAGNHVAFDNFASGPALLKFVATNPCFVNVVGEFGKKFEKMASDKEGPHSTLRTELTNLYQKSGPGSVAGGIAYSNKDNNARVSTDVAYSLLGETTPGTFFESITPSMMSDGFMSRFTVIEYDGERPPRNMHQVSTPSDALINSLVSLAGLALDWDSRNIYELVELTQDAQRAYDAFEDRCDDKIKEAGADESRRQVWNRAALKVLRIACLLAAADNPTHPRVTTEHFGWAIGLVERDIALFLNRLDSGDIGTDDHAREQKVLDVCRRFLTQEKVAERYEKSFESMRLNSIVPRAYLQTMTQKLAQFGGHKFGATSALDLTLRSLIAAGNLMEVDKSKVGEGYNYHGTAYRVLRFDFSKQGEESRAAIRTAMSFWKD</sequence>
<keyword evidence="2" id="KW-1185">Reference proteome</keyword>
<dbReference type="Pfam" id="PF13148">
    <property type="entry name" value="DUF3987"/>
    <property type="match status" value="1"/>
</dbReference>
<name>A0A0K6GUL7_9NEIS</name>
<proteinExistence type="predicted"/>
<accession>A0A0K6GUL7</accession>
<dbReference type="AlphaFoldDB" id="A0A0K6GUL7"/>
<reference evidence="2" key="1">
    <citation type="submission" date="2015-08" db="EMBL/GenBank/DDBJ databases">
        <authorList>
            <person name="Varghese N."/>
        </authorList>
    </citation>
    <scope>NUCLEOTIDE SEQUENCE [LARGE SCALE GENOMIC DNA]</scope>
    <source>
        <strain evidence="2">DSM 17901</strain>
    </source>
</reference>
<dbReference type="OrthoDB" id="8905164at2"/>
<gene>
    <name evidence="1" type="ORF">Ga0061063_1299</name>
</gene>
<protein>
    <recommendedName>
        <fullName evidence="3">DUF3987 domain-containing protein</fullName>
    </recommendedName>
</protein>
<evidence type="ECO:0000313" key="2">
    <source>
        <dbReference type="Proteomes" id="UP000243535"/>
    </source>
</evidence>
<dbReference type="EMBL" id="CYHA01000002">
    <property type="protein sequence ID" value="CUA82486.1"/>
    <property type="molecule type" value="Genomic_DNA"/>
</dbReference>
<dbReference type="Proteomes" id="UP000243535">
    <property type="component" value="Unassembled WGS sequence"/>
</dbReference>
<evidence type="ECO:0008006" key="3">
    <source>
        <dbReference type="Google" id="ProtNLM"/>
    </source>
</evidence>
<dbReference type="STRING" id="375574.GCA_001418035_01091"/>
<organism evidence="1 2">
    <name type="scientific">Gulbenkiania indica</name>
    <dbReference type="NCBI Taxonomy" id="375574"/>
    <lineage>
        <taxon>Bacteria</taxon>
        <taxon>Pseudomonadati</taxon>
        <taxon>Pseudomonadota</taxon>
        <taxon>Betaproteobacteria</taxon>
        <taxon>Neisseriales</taxon>
        <taxon>Chromobacteriaceae</taxon>
        <taxon>Gulbenkiania</taxon>
    </lineage>
</organism>
<dbReference type="RefSeq" id="WP_080700221.1">
    <property type="nucleotide sequence ID" value="NZ_CYHA01000002.1"/>
</dbReference>
<evidence type="ECO:0000313" key="1">
    <source>
        <dbReference type="EMBL" id="CUA82486.1"/>
    </source>
</evidence>